<name>A0ABS1VDY9_9ACTN</name>
<sequence length="153" mass="15928">MLTEVTSPVRVLVALAAVAALSACGNSGSPEDTLKALAEAANKSDDKAIEALICDEALSPSDNTIANAQAEAVQADPALDDFGYDFKAGEITEETADTAVATITIDVKGTDDASEAGRQFLDQANGPRPLGLIGENGEVHLIKRDGEWLICKR</sequence>
<gene>
    <name evidence="1" type="ORF">JKJ07_01085</name>
</gene>
<evidence type="ECO:0000313" key="1">
    <source>
        <dbReference type="EMBL" id="MBL7252896.1"/>
    </source>
</evidence>
<dbReference type="RefSeq" id="WP_202989243.1">
    <property type="nucleotide sequence ID" value="NZ_JAENHO010000001.1"/>
</dbReference>
<dbReference type="EMBL" id="JAENHO010000001">
    <property type="protein sequence ID" value="MBL7252896.1"/>
    <property type="molecule type" value="Genomic_DNA"/>
</dbReference>
<proteinExistence type="predicted"/>
<organism evidence="1 2">
    <name type="scientific">Paractinoplanes lichenicola</name>
    <dbReference type="NCBI Taxonomy" id="2802976"/>
    <lineage>
        <taxon>Bacteria</taxon>
        <taxon>Bacillati</taxon>
        <taxon>Actinomycetota</taxon>
        <taxon>Actinomycetes</taxon>
        <taxon>Micromonosporales</taxon>
        <taxon>Micromonosporaceae</taxon>
        <taxon>Paractinoplanes</taxon>
    </lineage>
</organism>
<protein>
    <submittedName>
        <fullName evidence="1">Uncharacterized protein</fullName>
    </submittedName>
</protein>
<comment type="caution">
    <text evidence="1">The sequence shown here is derived from an EMBL/GenBank/DDBJ whole genome shotgun (WGS) entry which is preliminary data.</text>
</comment>
<keyword evidence="2" id="KW-1185">Reference proteome</keyword>
<reference evidence="1 2" key="1">
    <citation type="submission" date="2021-01" db="EMBL/GenBank/DDBJ databases">
        <title>Actinoplanes sp. nov. LDG1-01 isolated from lichen.</title>
        <authorList>
            <person name="Saeng-In P."/>
            <person name="Phongsopitanun W."/>
            <person name="Kanchanasin P."/>
            <person name="Yuki M."/>
            <person name="Kudo T."/>
            <person name="Ohkuma M."/>
            <person name="Tanasupawat S."/>
        </authorList>
    </citation>
    <scope>NUCLEOTIDE SEQUENCE [LARGE SCALE GENOMIC DNA]</scope>
    <source>
        <strain evidence="1 2">LDG1-01</strain>
    </source>
</reference>
<dbReference type="Proteomes" id="UP000598996">
    <property type="component" value="Unassembled WGS sequence"/>
</dbReference>
<accession>A0ABS1VDY9</accession>
<evidence type="ECO:0000313" key="2">
    <source>
        <dbReference type="Proteomes" id="UP000598996"/>
    </source>
</evidence>